<dbReference type="Pfam" id="PF13454">
    <property type="entry name" value="NAD_binding_9"/>
    <property type="match status" value="1"/>
</dbReference>
<dbReference type="InterPro" id="IPR038732">
    <property type="entry name" value="HpyO/CreE_NAD-binding"/>
</dbReference>
<dbReference type="Proteomes" id="UP000027186">
    <property type="component" value="Plasmid AbAZ39_p3"/>
</dbReference>
<organism evidence="3 4">
    <name type="scientific">Azospirillum argentinense</name>
    <dbReference type="NCBI Taxonomy" id="2970906"/>
    <lineage>
        <taxon>Bacteria</taxon>
        <taxon>Pseudomonadati</taxon>
        <taxon>Pseudomonadota</taxon>
        <taxon>Alphaproteobacteria</taxon>
        <taxon>Rhodospirillales</taxon>
        <taxon>Azospirillaceae</taxon>
        <taxon>Azospirillum</taxon>
    </lineage>
</organism>
<protein>
    <recommendedName>
        <fullName evidence="2">FAD-dependent urate hydroxylase HpyO/Asp monooxygenase CreE-like FAD/NAD(P)-binding domain-containing protein</fullName>
    </recommendedName>
</protein>
<reference evidence="3 4" key="1">
    <citation type="journal article" date="2014" name="Genome Announc.">
        <title>Complete Genome Sequence of the Model Rhizosphere Strain Azospirillum brasilense Az39, Successfully Applied in Agriculture.</title>
        <authorList>
            <person name="Rivera D."/>
            <person name="Revale S."/>
            <person name="Molina R."/>
            <person name="Gualpa J."/>
            <person name="Puente M."/>
            <person name="Maroniche G."/>
            <person name="Paris G."/>
            <person name="Baker D."/>
            <person name="Clavijo B."/>
            <person name="McLay K."/>
            <person name="Spaepen S."/>
            <person name="Perticari A."/>
            <person name="Vazquez M."/>
            <person name="Wisniewski-Dye F."/>
            <person name="Watkins C."/>
            <person name="Martinez-Abarca F."/>
            <person name="Vanderleyden J."/>
            <person name="Cassan F."/>
        </authorList>
    </citation>
    <scope>NUCLEOTIDE SEQUENCE [LARGE SCALE GENOMIC DNA]</scope>
    <source>
        <strain evidence="3 4">Az39</strain>
        <plasmid evidence="3">AbAZ39_p3</plasmid>
    </source>
</reference>
<dbReference type="InterPro" id="IPR050982">
    <property type="entry name" value="Auxin_biosynth/cation_transpt"/>
</dbReference>
<evidence type="ECO:0000256" key="1">
    <source>
        <dbReference type="ARBA" id="ARBA00023002"/>
    </source>
</evidence>
<dbReference type="AlphaFoldDB" id="A0A060DYY1"/>
<evidence type="ECO:0000313" key="4">
    <source>
        <dbReference type="Proteomes" id="UP000027186"/>
    </source>
</evidence>
<evidence type="ECO:0000313" key="3">
    <source>
        <dbReference type="EMBL" id="AIB15994.1"/>
    </source>
</evidence>
<keyword evidence="1" id="KW-0560">Oxidoreductase</keyword>
<dbReference type="InterPro" id="IPR036188">
    <property type="entry name" value="FAD/NAD-bd_sf"/>
</dbReference>
<proteinExistence type="predicted"/>
<dbReference type="KEGG" id="abq:ABAZ39_29505"/>
<sequence>MTIDTAAVDALAADVARALDRLGDDGGNWVPPSPGIDHDVAVVGAGQSGLAVAFALRRAGIANITVIDAAEEGCEGVWETTARMQTLRSVKTLPGPELGLPGLTFQSWYEAAFGADAYAAIRRIPRTVWADYVRWYRRATGIAVRNRTRLTRIEPLDATAPRGFRLRLERDGEARTETARKLVLATGMDGSGGPFVPPVIADGLPRSLYAHTDDPIDFAALGGKVIGVLGAASSAFDTAATALEQGAAAVHLFCRNADLTRVTTVKGLSYAGALDHFHELPDADRWSLMRRFFANAPGPMPDTVRRATRFPNFHLHLAAGWTAARDAGGTVEVEAADGRHSFDFVIAGTGYRADLARHPELAGFADAIALWRDRYAPPPGEEDAGLAANPYLGPGFEFVGKVPGTAPFLKDIHNFTYGGVVSHGRAVGEIASLKHGVPRLVSAIGRDLWLADRAAHLKRLSSFDTPDLTGEEYVHALWRPPVDSPPFRNTETPT</sequence>
<evidence type="ECO:0000259" key="2">
    <source>
        <dbReference type="Pfam" id="PF13454"/>
    </source>
</evidence>
<dbReference type="PANTHER" id="PTHR43539">
    <property type="entry name" value="FLAVIN-BINDING MONOOXYGENASE-LIKE PROTEIN (AFU_ORTHOLOGUE AFUA_4G09220)"/>
    <property type="match status" value="1"/>
</dbReference>
<dbReference type="SUPFAM" id="SSF51905">
    <property type="entry name" value="FAD/NAD(P)-binding domain"/>
    <property type="match status" value="2"/>
</dbReference>
<dbReference type="EMBL" id="CP007796">
    <property type="protein sequence ID" value="AIB15994.1"/>
    <property type="molecule type" value="Genomic_DNA"/>
</dbReference>
<gene>
    <name evidence="3" type="ORF">ABAZ39_29505</name>
</gene>
<dbReference type="GO" id="GO:0004497">
    <property type="term" value="F:monooxygenase activity"/>
    <property type="evidence" value="ECO:0007669"/>
    <property type="project" value="TreeGrafter"/>
</dbReference>
<dbReference type="Gene3D" id="3.50.50.60">
    <property type="entry name" value="FAD/NAD(P)-binding domain"/>
    <property type="match status" value="1"/>
</dbReference>
<accession>A0A060DYY1</accession>
<keyword evidence="3" id="KW-0614">Plasmid</keyword>
<dbReference type="GO" id="GO:0050660">
    <property type="term" value="F:flavin adenine dinucleotide binding"/>
    <property type="evidence" value="ECO:0007669"/>
    <property type="project" value="TreeGrafter"/>
</dbReference>
<dbReference type="RefSeq" id="WP_081863404.1">
    <property type="nucleotide sequence ID" value="NZ_CP007796.1"/>
</dbReference>
<feature type="domain" description="FAD-dependent urate hydroxylase HpyO/Asp monooxygenase CreE-like FAD/NAD(P)-binding" evidence="2">
    <location>
        <begin position="41"/>
        <end position="188"/>
    </location>
</feature>
<name>A0A060DYY1_9PROT</name>
<dbReference type="PANTHER" id="PTHR43539:SF91">
    <property type="entry name" value="FAD-DEPENDENT URATE HYDROXYLASE"/>
    <property type="match status" value="1"/>
</dbReference>
<geneLocation type="plasmid" evidence="3 4">
    <name>AbAZ39_p3</name>
</geneLocation>